<proteinExistence type="predicted"/>
<dbReference type="EMBL" id="CADEAL010004003">
    <property type="protein sequence ID" value="CAB1449158.1"/>
    <property type="molecule type" value="Genomic_DNA"/>
</dbReference>
<evidence type="ECO:0000313" key="3">
    <source>
        <dbReference type="Proteomes" id="UP001153269"/>
    </source>
</evidence>
<sequence>MLPASQTDKAVALLSNQPGTSPVLAGEQFVSVPANTTPREDSATLHEDGADPKLSYHLHTGNQQTNWQNDSSYPLLLLCRSHSEHVHYSALGTGIKRIRLVWRGTGKEMWIGNTGCSSIIILYASTRGECSSPQATNPEEKQRAAYWENWEREILASLQQFDHEGLIHAVTPGQLMLRCACYLNSEALQELDQQAGEDKGAEAKCRPAFTTPPHGRCCERGDDDRAETQRREPMVTSRWQGKLEEYQKSAEEDVEDEAKIAGPEVNISFAPVGGTKSKHLPNSAAASPKFITHEFSL</sequence>
<feature type="region of interest" description="Disordered" evidence="1">
    <location>
        <begin position="277"/>
        <end position="297"/>
    </location>
</feature>
<gene>
    <name evidence="2" type="ORF">PLEPLA_LOCUS36839</name>
</gene>
<evidence type="ECO:0000313" key="2">
    <source>
        <dbReference type="EMBL" id="CAB1449158.1"/>
    </source>
</evidence>
<dbReference type="AlphaFoldDB" id="A0A9N7YYH7"/>
<protein>
    <submittedName>
        <fullName evidence="2">Uncharacterized protein</fullName>
    </submittedName>
</protein>
<comment type="caution">
    <text evidence="2">The sequence shown here is derived from an EMBL/GenBank/DDBJ whole genome shotgun (WGS) entry which is preliminary data.</text>
</comment>
<dbReference type="Proteomes" id="UP001153269">
    <property type="component" value="Unassembled WGS sequence"/>
</dbReference>
<keyword evidence="3" id="KW-1185">Reference proteome</keyword>
<evidence type="ECO:0000256" key="1">
    <source>
        <dbReference type="SAM" id="MobiDB-lite"/>
    </source>
</evidence>
<accession>A0A9N7YYH7</accession>
<name>A0A9N7YYH7_PLEPL</name>
<reference evidence="2" key="1">
    <citation type="submission" date="2020-03" db="EMBL/GenBank/DDBJ databases">
        <authorList>
            <person name="Weist P."/>
        </authorList>
    </citation>
    <scope>NUCLEOTIDE SEQUENCE</scope>
</reference>
<organism evidence="2 3">
    <name type="scientific">Pleuronectes platessa</name>
    <name type="common">European plaice</name>
    <dbReference type="NCBI Taxonomy" id="8262"/>
    <lineage>
        <taxon>Eukaryota</taxon>
        <taxon>Metazoa</taxon>
        <taxon>Chordata</taxon>
        <taxon>Craniata</taxon>
        <taxon>Vertebrata</taxon>
        <taxon>Euteleostomi</taxon>
        <taxon>Actinopterygii</taxon>
        <taxon>Neopterygii</taxon>
        <taxon>Teleostei</taxon>
        <taxon>Neoteleostei</taxon>
        <taxon>Acanthomorphata</taxon>
        <taxon>Carangaria</taxon>
        <taxon>Pleuronectiformes</taxon>
        <taxon>Pleuronectoidei</taxon>
        <taxon>Pleuronectidae</taxon>
        <taxon>Pleuronectes</taxon>
    </lineage>
</organism>